<geneLocation type="plasmid" evidence="2">
    <name>pmdjk44.1</name>
</geneLocation>
<protein>
    <recommendedName>
        <fullName evidence="3">MerR family transcriptional regulator</fullName>
    </recommendedName>
</protein>
<dbReference type="RefSeq" id="WP_100112427.1">
    <property type="nucleotide sequence ID" value="NZ_CP023976.1"/>
</dbReference>
<dbReference type="Proteomes" id="UP000195880">
    <property type="component" value="Plasmid pMDJK44.1"/>
</dbReference>
<evidence type="ECO:0000313" key="1">
    <source>
        <dbReference type="EMBL" id="ATM24593.1"/>
    </source>
</evidence>
<dbReference type="OrthoDB" id="9920143at2"/>
<keyword evidence="2" id="KW-1185">Reference proteome</keyword>
<proteinExistence type="predicted"/>
<sequence length="147" mass="16268">MGKPASRLLSGARVGELTQLHGVTLGKLVKEGFLRRDENRRYTGVELICARALAALGTRASKAEADRDRRAVETIRRALEDGKITATTDLVVAQDQDFMTLTHTQGQRLDATFHLRDYMVLGVGAWLTEYQQREPQAFEVNALIAAA</sequence>
<keyword evidence="1" id="KW-0614">Plasmid</keyword>
<dbReference type="AlphaFoldDB" id="A0A291W3W4"/>
<dbReference type="EMBL" id="CP023976">
    <property type="protein sequence ID" value="ATM24593.1"/>
    <property type="molecule type" value="Genomic_DNA"/>
</dbReference>
<reference evidence="1 2" key="1">
    <citation type="submission" date="2017-10" db="EMBL/GenBank/DDBJ databases">
        <title>Streptomyces alboflavus Genome sequencing and assembly.</title>
        <authorList>
            <person name="Wang Y."/>
            <person name="Du B."/>
            <person name="Ding Y."/>
            <person name="Liu H."/>
            <person name="Hou Q."/>
            <person name="Liu K."/>
            <person name="Wang C."/>
            <person name="Yao L."/>
        </authorList>
    </citation>
    <scope>NUCLEOTIDE SEQUENCE [LARGE SCALE GENOMIC DNA]</scope>
    <source>
        <strain evidence="1 2">MDJK44</strain>
        <plasmid evidence="2">Plasmid pmdjk44.1</plasmid>
    </source>
</reference>
<evidence type="ECO:0008006" key="3">
    <source>
        <dbReference type="Google" id="ProtNLM"/>
    </source>
</evidence>
<name>A0A291W3W4_9ACTN</name>
<gene>
    <name evidence="1" type="ORF">SMD44_p10094</name>
</gene>
<dbReference type="KEGG" id="salf:SMD44_p10094"/>
<organism evidence="1 2">
    <name type="scientific">Streptomyces alboflavus</name>
    <dbReference type="NCBI Taxonomy" id="67267"/>
    <lineage>
        <taxon>Bacteria</taxon>
        <taxon>Bacillati</taxon>
        <taxon>Actinomycetota</taxon>
        <taxon>Actinomycetes</taxon>
        <taxon>Kitasatosporales</taxon>
        <taxon>Streptomycetaceae</taxon>
        <taxon>Streptomyces</taxon>
    </lineage>
</organism>
<accession>A0A291W3W4</accession>
<evidence type="ECO:0000313" key="2">
    <source>
        <dbReference type="Proteomes" id="UP000195880"/>
    </source>
</evidence>